<evidence type="ECO:0000259" key="2">
    <source>
        <dbReference type="PROSITE" id="PS50943"/>
    </source>
</evidence>
<dbReference type="SUPFAM" id="SSF47413">
    <property type="entry name" value="lambda repressor-like DNA-binding domains"/>
    <property type="match status" value="1"/>
</dbReference>
<dbReference type="RefSeq" id="WP_068989771.1">
    <property type="nucleotide sequence ID" value="NZ_BMJN01000052.1"/>
</dbReference>
<comment type="caution">
    <text evidence="3">The sequence shown here is derived from an EMBL/GenBank/DDBJ whole genome shotgun (WGS) entry which is preliminary data.</text>
</comment>
<reference evidence="3" key="1">
    <citation type="journal article" date="2014" name="Int. J. Syst. Evol. Microbiol.">
        <title>Complete genome sequence of Corynebacterium casei LMG S-19264T (=DSM 44701T), isolated from a smear-ripened cheese.</title>
        <authorList>
            <consortium name="US DOE Joint Genome Institute (JGI-PGF)"/>
            <person name="Walter F."/>
            <person name="Albersmeier A."/>
            <person name="Kalinowski J."/>
            <person name="Ruckert C."/>
        </authorList>
    </citation>
    <scope>NUCLEOTIDE SEQUENCE</scope>
    <source>
        <strain evidence="3">CGMCC 1.15533</strain>
    </source>
</reference>
<dbReference type="GO" id="GO:0005829">
    <property type="term" value="C:cytosol"/>
    <property type="evidence" value="ECO:0007669"/>
    <property type="project" value="TreeGrafter"/>
</dbReference>
<evidence type="ECO:0000313" key="3">
    <source>
        <dbReference type="EMBL" id="GGE37830.1"/>
    </source>
</evidence>
<dbReference type="PROSITE" id="PS50943">
    <property type="entry name" value="HTH_CROC1"/>
    <property type="match status" value="1"/>
</dbReference>
<dbReference type="Proteomes" id="UP000660801">
    <property type="component" value="Unassembled WGS sequence"/>
</dbReference>
<dbReference type="Pfam" id="PF01381">
    <property type="entry name" value="HTH_3"/>
    <property type="match status" value="1"/>
</dbReference>
<dbReference type="SMART" id="SM00530">
    <property type="entry name" value="HTH_XRE"/>
    <property type="match status" value="1"/>
</dbReference>
<accession>A0A917AC60</accession>
<gene>
    <name evidence="3" type="ORF">GCM10011510_19010</name>
</gene>
<evidence type="ECO:0000313" key="4">
    <source>
        <dbReference type="Proteomes" id="UP000660801"/>
    </source>
</evidence>
<name>A0A917AC60_9STRE</name>
<keyword evidence="1" id="KW-0238">DNA-binding</keyword>
<dbReference type="InterPro" id="IPR010982">
    <property type="entry name" value="Lambda_DNA-bd_dom_sf"/>
</dbReference>
<reference evidence="3" key="2">
    <citation type="submission" date="2020-09" db="EMBL/GenBank/DDBJ databases">
        <authorList>
            <person name="Sun Q."/>
            <person name="Zhou Y."/>
        </authorList>
    </citation>
    <scope>NUCLEOTIDE SEQUENCE</scope>
    <source>
        <strain evidence="3">CGMCC 1.15533</strain>
    </source>
</reference>
<organism evidence="3 4">
    <name type="scientific">Streptococcus himalayensis</name>
    <dbReference type="NCBI Taxonomy" id="1888195"/>
    <lineage>
        <taxon>Bacteria</taxon>
        <taxon>Bacillati</taxon>
        <taxon>Bacillota</taxon>
        <taxon>Bacilli</taxon>
        <taxon>Lactobacillales</taxon>
        <taxon>Streptococcaceae</taxon>
        <taxon>Streptococcus</taxon>
    </lineage>
</organism>
<dbReference type="InterPro" id="IPR001387">
    <property type="entry name" value="Cro/C1-type_HTH"/>
</dbReference>
<dbReference type="InterPro" id="IPR050807">
    <property type="entry name" value="TransReg_Diox_bact_type"/>
</dbReference>
<dbReference type="AlphaFoldDB" id="A0A917AC60"/>
<dbReference type="OrthoDB" id="1495025at2"/>
<evidence type="ECO:0000256" key="1">
    <source>
        <dbReference type="ARBA" id="ARBA00023125"/>
    </source>
</evidence>
<dbReference type="PANTHER" id="PTHR46797:SF1">
    <property type="entry name" value="METHYLPHOSPHONATE SYNTHASE"/>
    <property type="match status" value="1"/>
</dbReference>
<protein>
    <recommendedName>
        <fullName evidence="2">HTH cro/C1-type domain-containing protein</fullName>
    </recommendedName>
</protein>
<dbReference type="PANTHER" id="PTHR46797">
    <property type="entry name" value="HTH-TYPE TRANSCRIPTIONAL REGULATOR"/>
    <property type="match status" value="1"/>
</dbReference>
<dbReference type="GO" id="GO:0003677">
    <property type="term" value="F:DNA binding"/>
    <property type="evidence" value="ECO:0007669"/>
    <property type="project" value="UniProtKB-KW"/>
</dbReference>
<dbReference type="EMBL" id="BMJN01000052">
    <property type="protein sequence ID" value="GGE37830.1"/>
    <property type="molecule type" value="Genomic_DNA"/>
</dbReference>
<dbReference type="GO" id="GO:0003700">
    <property type="term" value="F:DNA-binding transcription factor activity"/>
    <property type="evidence" value="ECO:0007669"/>
    <property type="project" value="TreeGrafter"/>
</dbReference>
<keyword evidence="4" id="KW-1185">Reference proteome</keyword>
<feature type="domain" description="HTH cro/C1-type" evidence="2">
    <location>
        <begin position="13"/>
        <end position="67"/>
    </location>
</feature>
<dbReference type="CDD" id="cd00093">
    <property type="entry name" value="HTH_XRE"/>
    <property type="match status" value="1"/>
</dbReference>
<dbReference type="Gene3D" id="1.10.260.40">
    <property type="entry name" value="lambda repressor-like DNA-binding domains"/>
    <property type="match status" value="1"/>
</dbReference>
<sequence>MDNKLQEYISKRIRLLRIQKGITQMELEEKAGLGYNYIYKLENKPNNITLSTLSKVMEALEIDITTFFDIEFTPDSDIEDLILLLNDLPKRKRKEVIQAINSLVRTLK</sequence>
<proteinExistence type="predicted"/>